<proteinExistence type="predicted"/>
<dbReference type="HOGENOM" id="CLU_1575059_0_0_14"/>
<sequence length="185" mass="21981">MRFYFLWHVKIILGDDMRVEIWFDFNQESLEVINNLNNAFERFKHSKDVDILFRSLPQKEEHFKYHEIFQYGRKKGLKHSYLCTVFDLFKSKTDLTTGLESRLSPYHVDIKDLQTNLKDHKSLRIVKNQLEHAALQKIDTAPTLTFTHGFRLVGVSSISDIEQTLIKMYEKDSGIKYCIEEDCER</sequence>
<dbReference type="KEGG" id="acl:ACL_0431"/>
<protein>
    <recommendedName>
        <fullName evidence="3">DSBA-like thioredoxin domain-containing protein</fullName>
    </recommendedName>
</protein>
<reference evidence="1 2" key="1">
    <citation type="journal article" date="2011" name="J. Bacteriol.">
        <title>Complete genome and proteome of Acholeplasma laidlawii.</title>
        <authorList>
            <person name="Lazarev V.N."/>
            <person name="Levitskii S.A."/>
            <person name="Basovskii Y.I."/>
            <person name="Chukin M.M."/>
            <person name="Akopian T.A."/>
            <person name="Vereshchagin V.V."/>
            <person name="Kostrjukova E.S."/>
            <person name="Kovaleva G.Y."/>
            <person name="Kazanov M.D."/>
            <person name="Malko D.B."/>
            <person name="Vitreschak A.G."/>
            <person name="Sernova N.V."/>
            <person name="Gelfand M.S."/>
            <person name="Demina I.A."/>
            <person name="Serebryakova M.V."/>
            <person name="Galyamina M.A."/>
            <person name="Vtyurin N.N."/>
            <person name="Rogov S.I."/>
            <person name="Alexeev D.G."/>
            <person name="Ladygina V.G."/>
            <person name="Govorun V.M."/>
        </authorList>
    </citation>
    <scope>NUCLEOTIDE SEQUENCE [LARGE SCALE GENOMIC DNA]</scope>
    <source>
        <strain evidence="1 2">PG-8A</strain>
    </source>
</reference>
<evidence type="ECO:0008006" key="3">
    <source>
        <dbReference type="Google" id="ProtNLM"/>
    </source>
</evidence>
<dbReference type="AlphaFoldDB" id="A9NFC2"/>
<keyword evidence="2" id="KW-1185">Reference proteome</keyword>
<organism evidence="1 2">
    <name type="scientific">Acholeplasma laidlawii (strain PG-8A)</name>
    <dbReference type="NCBI Taxonomy" id="441768"/>
    <lineage>
        <taxon>Bacteria</taxon>
        <taxon>Bacillati</taxon>
        <taxon>Mycoplasmatota</taxon>
        <taxon>Mollicutes</taxon>
        <taxon>Acholeplasmatales</taxon>
        <taxon>Acholeplasmataceae</taxon>
        <taxon>Acholeplasma</taxon>
    </lineage>
</organism>
<evidence type="ECO:0000313" key="1">
    <source>
        <dbReference type="EMBL" id="ABX81052.1"/>
    </source>
</evidence>
<accession>A9NFC2</accession>
<dbReference type="EMBL" id="CP000896">
    <property type="protein sequence ID" value="ABX81052.1"/>
    <property type="molecule type" value="Genomic_DNA"/>
</dbReference>
<evidence type="ECO:0000313" key="2">
    <source>
        <dbReference type="Proteomes" id="UP000008558"/>
    </source>
</evidence>
<dbReference type="Proteomes" id="UP000008558">
    <property type="component" value="Chromosome"/>
</dbReference>
<dbReference type="STRING" id="441768.ACL_0431"/>
<name>A9NFC2_ACHLI</name>
<gene>
    <name evidence="1" type="ordered locus">ACL_0431</name>
</gene>